<name>A0A7X0CDF7_9ACTN</name>
<evidence type="ECO:0000313" key="2">
    <source>
        <dbReference type="Proteomes" id="UP000583800"/>
    </source>
</evidence>
<dbReference type="EMBL" id="JACHJB010000005">
    <property type="protein sequence ID" value="MBB6352200.1"/>
    <property type="molecule type" value="Genomic_DNA"/>
</dbReference>
<dbReference type="RefSeq" id="WP_185089933.1">
    <property type="nucleotide sequence ID" value="NZ_JACHJB010000005.1"/>
</dbReference>
<dbReference type="Proteomes" id="UP000583800">
    <property type="component" value="Unassembled WGS sequence"/>
</dbReference>
<reference evidence="1 2" key="1">
    <citation type="submission" date="2020-08" db="EMBL/GenBank/DDBJ databases">
        <title>Sequencing the genomes of 1000 actinobacteria strains.</title>
        <authorList>
            <person name="Klenk H.-P."/>
        </authorList>
    </citation>
    <scope>NUCLEOTIDE SEQUENCE [LARGE SCALE GENOMIC DNA]</scope>
    <source>
        <strain evidence="1 2">DSM 45913</strain>
    </source>
</reference>
<dbReference type="AlphaFoldDB" id="A0A7X0CDF7"/>
<sequence length="101" mass="10667">MNPAPKDASALASRVRHELENAGFTVERHPLHADGGLSVRHDPARGVVVSWGPATGIGGDDVARFPTIRNVVRLALRTILADAGYQVTEDGGGEMIVTART</sequence>
<evidence type="ECO:0000313" key="1">
    <source>
        <dbReference type="EMBL" id="MBB6352200.1"/>
    </source>
</evidence>
<accession>A0A7X0CDF7</accession>
<keyword evidence="2" id="KW-1185">Reference proteome</keyword>
<organism evidence="1 2">
    <name type="scientific">Nonomuraea muscovyensis</name>
    <dbReference type="NCBI Taxonomy" id="1124761"/>
    <lineage>
        <taxon>Bacteria</taxon>
        <taxon>Bacillati</taxon>
        <taxon>Actinomycetota</taxon>
        <taxon>Actinomycetes</taxon>
        <taxon>Streptosporangiales</taxon>
        <taxon>Streptosporangiaceae</taxon>
        <taxon>Nonomuraea</taxon>
    </lineage>
</organism>
<protein>
    <submittedName>
        <fullName evidence="1">Uncharacterized protein</fullName>
    </submittedName>
</protein>
<proteinExistence type="predicted"/>
<gene>
    <name evidence="1" type="ORF">FHU36_008796</name>
</gene>
<comment type="caution">
    <text evidence="1">The sequence shown here is derived from an EMBL/GenBank/DDBJ whole genome shotgun (WGS) entry which is preliminary data.</text>
</comment>